<dbReference type="EC" id="2.1.1.228" evidence="5 15"/>
<comment type="similarity">
    <text evidence="3 15 17">Belongs to the RNA methyltransferase TrmD family.</text>
</comment>
<reference evidence="19 20" key="1">
    <citation type="submission" date="2020-04" db="EMBL/GenBank/DDBJ databases">
        <title>Novel Mycoplasma species detected in Phocoena phocoena (harbor porpoise) from the USA.</title>
        <authorList>
            <person name="Volokhov D.V."/>
        </authorList>
    </citation>
    <scope>NUCLEOTIDE SEQUENCE [LARGE SCALE GENOMIC DNA]</scope>
    <source>
        <strain evidence="19 20">Phocoena C-264-GEN</strain>
    </source>
</reference>
<dbReference type="RefSeq" id="WP_169605079.1">
    <property type="nucleotide sequence ID" value="NZ_CP051481.1"/>
</dbReference>
<feature type="binding site" evidence="15 16">
    <location>
        <begin position="126"/>
        <end position="131"/>
    </location>
    <ligand>
        <name>S-adenosyl-L-methionine</name>
        <dbReference type="ChEBI" id="CHEBI:59789"/>
    </ligand>
</feature>
<dbReference type="InterPro" id="IPR016009">
    <property type="entry name" value="tRNA_MeTrfase_TRMD/TRM10"/>
</dbReference>
<comment type="subcellular location">
    <subcellularLocation>
        <location evidence="2 15 17">Cytoplasm</location>
    </subcellularLocation>
</comment>
<keyword evidence="8 15" id="KW-0489">Methyltransferase</keyword>
<dbReference type="InterPro" id="IPR029028">
    <property type="entry name" value="Alpha/beta_knot_MTases"/>
</dbReference>
<evidence type="ECO:0000256" key="17">
    <source>
        <dbReference type="RuleBase" id="RU003464"/>
    </source>
</evidence>
<name>A0A858U8F3_9MOLU</name>
<dbReference type="NCBIfam" id="TIGR00088">
    <property type="entry name" value="trmD"/>
    <property type="match status" value="1"/>
</dbReference>
<dbReference type="Proteomes" id="UP000501060">
    <property type="component" value="Chromosome"/>
</dbReference>
<evidence type="ECO:0000256" key="13">
    <source>
        <dbReference type="ARBA" id="ARBA00033392"/>
    </source>
</evidence>
<evidence type="ECO:0000256" key="12">
    <source>
        <dbReference type="ARBA" id="ARBA00029736"/>
    </source>
</evidence>
<keyword evidence="11 15" id="KW-0819">tRNA processing</keyword>
<accession>A0A858U8F3</accession>
<evidence type="ECO:0000256" key="14">
    <source>
        <dbReference type="ARBA" id="ARBA00047783"/>
    </source>
</evidence>
<evidence type="ECO:0000256" key="3">
    <source>
        <dbReference type="ARBA" id="ARBA00007630"/>
    </source>
</evidence>
<dbReference type="InterPro" id="IPR023148">
    <property type="entry name" value="tRNA_m1G_MeTrfase_C_sf"/>
</dbReference>
<evidence type="ECO:0000256" key="16">
    <source>
        <dbReference type="PIRSR" id="PIRSR000386-1"/>
    </source>
</evidence>
<dbReference type="PIRSF" id="PIRSF000386">
    <property type="entry name" value="tRNA_mtase"/>
    <property type="match status" value="1"/>
</dbReference>
<evidence type="ECO:0000256" key="1">
    <source>
        <dbReference type="ARBA" id="ARBA00002634"/>
    </source>
</evidence>
<proteinExistence type="inferred from homology"/>
<evidence type="ECO:0000313" key="20">
    <source>
        <dbReference type="Proteomes" id="UP000501060"/>
    </source>
</evidence>
<evidence type="ECO:0000256" key="4">
    <source>
        <dbReference type="ARBA" id="ARBA00011738"/>
    </source>
</evidence>
<dbReference type="PANTHER" id="PTHR46417">
    <property type="entry name" value="TRNA (GUANINE-N(1)-)-METHYLTRANSFERASE"/>
    <property type="match status" value="1"/>
</dbReference>
<protein>
    <recommendedName>
        <fullName evidence="6 15">tRNA (guanine-N(1)-)-methyltransferase</fullName>
        <ecNumber evidence="5 15">2.1.1.228</ecNumber>
    </recommendedName>
    <alternativeName>
        <fullName evidence="12 15">M1G-methyltransferase</fullName>
    </alternativeName>
    <alternativeName>
        <fullName evidence="13 15">tRNA [GM37] methyltransferase</fullName>
    </alternativeName>
</protein>
<comment type="subunit">
    <text evidence="4 15 17">Homodimer.</text>
</comment>
<dbReference type="FunFam" id="3.40.1280.10:FF:000001">
    <property type="entry name" value="tRNA (guanine-N(1)-)-methyltransferase"/>
    <property type="match status" value="1"/>
</dbReference>
<dbReference type="Pfam" id="PF01746">
    <property type="entry name" value="tRNA_m1G_MT"/>
    <property type="match status" value="1"/>
</dbReference>
<evidence type="ECO:0000256" key="11">
    <source>
        <dbReference type="ARBA" id="ARBA00022694"/>
    </source>
</evidence>
<comment type="catalytic activity">
    <reaction evidence="14 15 17">
        <text>guanosine(37) in tRNA + S-adenosyl-L-methionine = N(1)-methylguanosine(37) in tRNA + S-adenosyl-L-homocysteine + H(+)</text>
        <dbReference type="Rhea" id="RHEA:36899"/>
        <dbReference type="Rhea" id="RHEA-COMP:10145"/>
        <dbReference type="Rhea" id="RHEA-COMP:10147"/>
        <dbReference type="ChEBI" id="CHEBI:15378"/>
        <dbReference type="ChEBI" id="CHEBI:57856"/>
        <dbReference type="ChEBI" id="CHEBI:59789"/>
        <dbReference type="ChEBI" id="CHEBI:73542"/>
        <dbReference type="ChEBI" id="CHEBI:74269"/>
        <dbReference type="EC" id="2.1.1.228"/>
    </reaction>
</comment>
<keyword evidence="9 15" id="KW-0808">Transferase</keyword>
<dbReference type="EMBL" id="CP051481">
    <property type="protein sequence ID" value="QJG67028.1"/>
    <property type="molecule type" value="Genomic_DNA"/>
</dbReference>
<organism evidence="19 20">
    <name type="scientific">Mycoplasma phocoenae</name>
    <dbReference type="NCBI Taxonomy" id="754517"/>
    <lineage>
        <taxon>Bacteria</taxon>
        <taxon>Bacillati</taxon>
        <taxon>Mycoplasmatota</taxon>
        <taxon>Mollicutes</taxon>
        <taxon>Mycoplasmataceae</taxon>
        <taxon>Mycoplasma</taxon>
    </lineage>
</organism>
<dbReference type="Gene3D" id="1.10.1270.20">
    <property type="entry name" value="tRNA(m1g37)methyltransferase, domain 2"/>
    <property type="match status" value="1"/>
</dbReference>
<keyword evidence="7 15" id="KW-0963">Cytoplasm</keyword>
<evidence type="ECO:0000256" key="8">
    <source>
        <dbReference type="ARBA" id="ARBA00022603"/>
    </source>
</evidence>
<dbReference type="CDD" id="cd18080">
    <property type="entry name" value="TrmD-like"/>
    <property type="match status" value="1"/>
</dbReference>
<dbReference type="Gene3D" id="3.40.1280.10">
    <property type="match status" value="1"/>
</dbReference>
<keyword evidence="10 15" id="KW-0949">S-adenosyl-L-methionine</keyword>
<evidence type="ECO:0000256" key="2">
    <source>
        <dbReference type="ARBA" id="ARBA00004496"/>
    </source>
</evidence>
<evidence type="ECO:0000256" key="7">
    <source>
        <dbReference type="ARBA" id="ARBA00022490"/>
    </source>
</evidence>
<dbReference type="NCBIfam" id="NF000648">
    <property type="entry name" value="PRK00026.1"/>
    <property type="match status" value="1"/>
</dbReference>
<feature type="domain" description="tRNA methyltransferase TRMD/TRM10-type" evidence="18">
    <location>
        <begin position="1"/>
        <end position="218"/>
    </location>
</feature>
<evidence type="ECO:0000313" key="19">
    <source>
        <dbReference type="EMBL" id="QJG67028.1"/>
    </source>
</evidence>
<comment type="function">
    <text evidence="1 15 17">Specifically methylates guanosine-37 in various tRNAs.</text>
</comment>
<feature type="binding site" evidence="15 16">
    <location>
        <position position="107"/>
    </location>
    <ligand>
        <name>S-adenosyl-L-methionine</name>
        <dbReference type="ChEBI" id="CHEBI:59789"/>
    </ligand>
</feature>
<dbReference type="InterPro" id="IPR029026">
    <property type="entry name" value="tRNA_m1G_MTases_N"/>
</dbReference>
<dbReference type="KEGG" id="mphe:HGG69_01700"/>
<dbReference type="GO" id="GO:0052906">
    <property type="term" value="F:tRNA (guanine(37)-N1)-methyltransferase activity"/>
    <property type="evidence" value="ECO:0007669"/>
    <property type="project" value="UniProtKB-UniRule"/>
</dbReference>
<evidence type="ECO:0000256" key="9">
    <source>
        <dbReference type="ARBA" id="ARBA00022679"/>
    </source>
</evidence>
<evidence type="ECO:0000259" key="18">
    <source>
        <dbReference type="Pfam" id="PF01746"/>
    </source>
</evidence>
<dbReference type="HAMAP" id="MF_00605">
    <property type="entry name" value="TrmD"/>
    <property type="match status" value="1"/>
</dbReference>
<dbReference type="GO" id="GO:0002939">
    <property type="term" value="P:tRNA N1-guanine methylation"/>
    <property type="evidence" value="ECO:0007669"/>
    <property type="project" value="TreeGrafter"/>
</dbReference>
<evidence type="ECO:0000256" key="10">
    <source>
        <dbReference type="ARBA" id="ARBA00022691"/>
    </source>
</evidence>
<evidence type="ECO:0000256" key="5">
    <source>
        <dbReference type="ARBA" id="ARBA00012807"/>
    </source>
</evidence>
<dbReference type="SUPFAM" id="SSF75217">
    <property type="entry name" value="alpha/beta knot"/>
    <property type="match status" value="1"/>
</dbReference>
<dbReference type="AlphaFoldDB" id="A0A858U8F3"/>
<sequence>MKINILTLFPKYFEAFKNESIIAKAIQLGHLQINIIDWREFSKDKHKKVDDQVYGGGQGMLLQVEPLDLALQTVGGKKILLSPQGKVFNQKLAREYAKETEITLVAGHYEGFDERILHFIDEEVSIGDYVLTGGELPAMVIADALARLAPGVIRESSHLEESHEGIGLLDYPQYTRPREYKGYTVPEVLLNGDHKKIEQWRNKAKYEKTLKNRPDIIERIENEQK</sequence>
<gene>
    <name evidence="15 19" type="primary">trmD</name>
    <name evidence="19" type="ORF">HGG69_01700</name>
</gene>
<dbReference type="InterPro" id="IPR002649">
    <property type="entry name" value="tRNA_m1G_MeTrfase_TrmD"/>
</dbReference>
<evidence type="ECO:0000256" key="15">
    <source>
        <dbReference type="HAMAP-Rule" id="MF_00605"/>
    </source>
</evidence>
<dbReference type="GO" id="GO:0005829">
    <property type="term" value="C:cytosol"/>
    <property type="evidence" value="ECO:0007669"/>
    <property type="project" value="TreeGrafter"/>
</dbReference>
<keyword evidence="20" id="KW-1185">Reference proteome</keyword>
<evidence type="ECO:0000256" key="6">
    <source>
        <dbReference type="ARBA" id="ARBA00014679"/>
    </source>
</evidence>
<dbReference type="PANTHER" id="PTHR46417:SF1">
    <property type="entry name" value="TRNA (GUANINE-N(1)-)-METHYLTRANSFERASE"/>
    <property type="match status" value="1"/>
</dbReference>